<dbReference type="InterPro" id="IPR001387">
    <property type="entry name" value="Cro/C1-type_HTH"/>
</dbReference>
<gene>
    <name evidence="2" type="ORF">GCM10010446_06810</name>
</gene>
<dbReference type="InterPro" id="IPR010982">
    <property type="entry name" value="Lambda_DNA-bd_dom_sf"/>
</dbReference>
<feature type="domain" description="HTH cro/C1-type" evidence="1">
    <location>
        <begin position="47"/>
        <end position="82"/>
    </location>
</feature>
<dbReference type="RefSeq" id="WP_344490336.1">
    <property type="nucleotide sequence ID" value="NZ_BAAAUD010000010.1"/>
</dbReference>
<evidence type="ECO:0000313" key="2">
    <source>
        <dbReference type="EMBL" id="GAA2925210.1"/>
    </source>
</evidence>
<dbReference type="PROSITE" id="PS50943">
    <property type="entry name" value="HTH_CROC1"/>
    <property type="match status" value="1"/>
</dbReference>
<reference evidence="2 3" key="1">
    <citation type="journal article" date="2019" name="Int. J. Syst. Evol. Microbiol.">
        <title>The Global Catalogue of Microorganisms (GCM) 10K type strain sequencing project: providing services to taxonomists for standard genome sequencing and annotation.</title>
        <authorList>
            <consortium name="The Broad Institute Genomics Platform"/>
            <consortium name="The Broad Institute Genome Sequencing Center for Infectious Disease"/>
            <person name="Wu L."/>
            <person name="Ma J."/>
        </authorList>
    </citation>
    <scope>NUCLEOTIDE SEQUENCE [LARGE SCALE GENOMIC DNA]</scope>
    <source>
        <strain evidence="2 3">JCM 9088</strain>
    </source>
</reference>
<name>A0ABN3WTN0_9ACTN</name>
<dbReference type="Gene3D" id="1.10.260.40">
    <property type="entry name" value="lambda repressor-like DNA-binding domains"/>
    <property type="match status" value="1"/>
</dbReference>
<comment type="caution">
    <text evidence="2">The sequence shown here is derived from an EMBL/GenBank/DDBJ whole genome shotgun (WGS) entry which is preliminary data.</text>
</comment>
<dbReference type="CDD" id="cd00093">
    <property type="entry name" value="HTH_XRE"/>
    <property type="match status" value="1"/>
</dbReference>
<dbReference type="SUPFAM" id="SSF47413">
    <property type="entry name" value="lambda repressor-like DNA-binding domains"/>
    <property type="match status" value="1"/>
</dbReference>
<dbReference type="EMBL" id="BAAAUD010000010">
    <property type="protein sequence ID" value="GAA2925210.1"/>
    <property type="molecule type" value="Genomic_DNA"/>
</dbReference>
<evidence type="ECO:0000259" key="1">
    <source>
        <dbReference type="PROSITE" id="PS50943"/>
    </source>
</evidence>
<keyword evidence="3" id="KW-1185">Reference proteome</keyword>
<proteinExistence type="predicted"/>
<dbReference type="Proteomes" id="UP001500403">
    <property type="component" value="Unassembled WGS sequence"/>
</dbReference>
<evidence type="ECO:0000313" key="3">
    <source>
        <dbReference type="Proteomes" id="UP001500403"/>
    </source>
</evidence>
<organism evidence="2 3">
    <name type="scientific">Streptomyces enissocaesilis</name>
    <dbReference type="NCBI Taxonomy" id="332589"/>
    <lineage>
        <taxon>Bacteria</taxon>
        <taxon>Bacillati</taxon>
        <taxon>Actinomycetota</taxon>
        <taxon>Actinomycetes</taxon>
        <taxon>Kitasatosporales</taxon>
        <taxon>Streptomycetaceae</taxon>
        <taxon>Streptomyces</taxon>
        <taxon>Streptomyces rochei group</taxon>
    </lineage>
</organism>
<accession>A0ABN3WTN0</accession>
<sequence>MAETDGGARLSLADKINHLFETVVQGGRQPFNTEEVARAISEAGIPISGSYIWLLRKGQRDNPTLKHLEGIAKFFGVPPAYFFNDQVASEVHTQLALLAALRDSNVQHVALRAAGLSSASLNSIGELIEHVRALEGLPKDEPRS</sequence>
<protein>
    <submittedName>
        <fullName evidence="2">Helix-turn-helix domain-containing protein</fullName>
    </submittedName>
</protein>